<evidence type="ECO:0000313" key="2">
    <source>
        <dbReference type="EMBL" id="CAF1621005.1"/>
    </source>
</evidence>
<evidence type="ECO:0000313" key="3">
    <source>
        <dbReference type="EMBL" id="CAF2090511.1"/>
    </source>
</evidence>
<dbReference type="Gene3D" id="2.30.29.30">
    <property type="entry name" value="Pleckstrin-homology domain (PH domain)/Phosphotyrosine-binding domain (PTB)"/>
    <property type="match status" value="1"/>
</dbReference>
<dbReference type="Gene3D" id="1.20.900.10">
    <property type="entry name" value="Dbl homology (DH) domain"/>
    <property type="match status" value="1"/>
</dbReference>
<dbReference type="Proteomes" id="UP000663834">
    <property type="component" value="Unassembled WGS sequence"/>
</dbReference>
<keyword evidence="6" id="KW-1185">Reference proteome</keyword>
<proteinExistence type="predicted"/>
<evidence type="ECO:0000313" key="4">
    <source>
        <dbReference type="EMBL" id="CAF4022084.1"/>
    </source>
</evidence>
<dbReference type="InterPro" id="IPR035899">
    <property type="entry name" value="DBL_dom_sf"/>
</dbReference>
<dbReference type="Pfam" id="PF22697">
    <property type="entry name" value="SOS1_NGEF_PH"/>
    <property type="match status" value="1"/>
</dbReference>
<dbReference type="EMBL" id="CAJNOW010013445">
    <property type="protein sequence ID" value="CAF1621005.1"/>
    <property type="molecule type" value="Genomic_DNA"/>
</dbReference>
<dbReference type="InterPro" id="IPR055251">
    <property type="entry name" value="SOS1_NGEF_PH"/>
</dbReference>
<evidence type="ECO:0000313" key="6">
    <source>
        <dbReference type="Proteomes" id="UP000663866"/>
    </source>
</evidence>
<evidence type="ECO:0000313" key="5">
    <source>
        <dbReference type="Proteomes" id="UP000663834"/>
    </source>
</evidence>
<dbReference type="CDD" id="cd00160">
    <property type="entry name" value="RhoGEF"/>
    <property type="match status" value="1"/>
</dbReference>
<evidence type="ECO:0000259" key="1">
    <source>
        <dbReference type="PROSITE" id="PS50010"/>
    </source>
</evidence>
<dbReference type="EMBL" id="CAJOBG010002682">
    <property type="protein sequence ID" value="CAF4022084.1"/>
    <property type="molecule type" value="Genomic_DNA"/>
</dbReference>
<dbReference type="SUPFAM" id="SSF48065">
    <property type="entry name" value="DBL homology domain (DH-domain)"/>
    <property type="match status" value="1"/>
</dbReference>
<dbReference type="Proteomes" id="UP000663856">
    <property type="component" value="Unassembled WGS sequence"/>
</dbReference>
<dbReference type="InterPro" id="IPR011993">
    <property type="entry name" value="PH-like_dom_sf"/>
</dbReference>
<sequence>MRKIRFRYIKENGQATSVTVRCSLKRNASLISEALRHYQRLERQNDEEVSTRKLDKQNRRNYQHVKECKFQPIVIEQTVPQKIKPTTNHHFDPIQLRRKQCSSTLIDEDLPIISNSNLNCFSSSSSSGFRSNSHSLSNQILSTSDDVEILNENFIKRSNIIKEIYKTEYDYLGHLKNLVDGYLKKMRLRTDLFSEKQIELLMGNIEEIYEFQQSFFQLLKLSIDDIHPHESLIGKCFLLYKEEFKKYSDYCINHPLSCLELSELENNIIYRNFFETCRLQANMIELKLEAFLLTPIQRICQYPLQLNELLKYTSYEHKDFNNIQQALHTMRNVASYINERKRRMDYVEIIHKWQHTVECWQGKDILVTSTQGLGRADAYLYQNGKKEPVILFLFDHVLIICRKDRRSTLIYIGRADLDNAEIEDLVDGKGIRLDDENLVHVFFSWRLHDRTQNKTFLFSHRTPLDKIQMMDALEYERAYVKENLTKGLEVPLYTRLASLKTQQYLANQSTRTFPCITKQHRSVSAILRASSSPCSNQTSLLTTAIYHTPLRRRKASLPRFVRCSSPDSSADETFRSIKSRLRFWS</sequence>
<dbReference type="SUPFAM" id="SSF50729">
    <property type="entry name" value="PH domain-like"/>
    <property type="match status" value="1"/>
</dbReference>
<dbReference type="InterPro" id="IPR000219">
    <property type="entry name" value="DH_dom"/>
</dbReference>
<gene>
    <name evidence="2" type="ORF">KQP761_LOCUS24668</name>
    <name evidence="4" type="ORF">OVN521_LOCUS16262</name>
    <name evidence="3" type="ORF">WKI299_LOCUS18049</name>
</gene>
<dbReference type="Proteomes" id="UP000663866">
    <property type="component" value="Unassembled WGS sequence"/>
</dbReference>
<dbReference type="GO" id="GO:0005829">
    <property type="term" value="C:cytosol"/>
    <property type="evidence" value="ECO:0007669"/>
    <property type="project" value="TreeGrafter"/>
</dbReference>
<dbReference type="EMBL" id="CAJNRF010007329">
    <property type="protein sequence ID" value="CAF2090511.1"/>
    <property type="molecule type" value="Genomic_DNA"/>
</dbReference>
<dbReference type="PANTHER" id="PTHR45834:SF3">
    <property type="entry name" value="RHO GUANINE NUCLEOTIDE EXCHANGE FACTOR 3, ISOFORM L"/>
    <property type="match status" value="1"/>
</dbReference>
<dbReference type="Pfam" id="PF00621">
    <property type="entry name" value="RhoGEF"/>
    <property type="match status" value="1"/>
</dbReference>
<comment type="caution">
    <text evidence="2">The sequence shown here is derived from an EMBL/GenBank/DDBJ whole genome shotgun (WGS) entry which is preliminary data.</text>
</comment>
<dbReference type="PROSITE" id="PS50010">
    <property type="entry name" value="DH_2"/>
    <property type="match status" value="1"/>
</dbReference>
<protein>
    <recommendedName>
        <fullName evidence="1">DH domain-containing protein</fullName>
    </recommendedName>
</protein>
<dbReference type="SMART" id="SM00325">
    <property type="entry name" value="RhoGEF"/>
    <property type="match status" value="1"/>
</dbReference>
<name>A0A816CBH8_9BILA</name>
<dbReference type="GO" id="GO:0005085">
    <property type="term" value="F:guanyl-nucleotide exchange factor activity"/>
    <property type="evidence" value="ECO:0007669"/>
    <property type="project" value="InterPro"/>
</dbReference>
<dbReference type="OrthoDB" id="660555at2759"/>
<dbReference type="AlphaFoldDB" id="A0A816CBH8"/>
<dbReference type="PANTHER" id="PTHR45834">
    <property type="entry name" value="RHO GUANINE NUCLEOTIDE EXCHANGE FACTOR 9-RELATED"/>
    <property type="match status" value="1"/>
</dbReference>
<accession>A0A816CBH8</accession>
<dbReference type="InterPro" id="IPR053086">
    <property type="entry name" value="RhoGEF_domain"/>
</dbReference>
<organism evidence="2 5">
    <name type="scientific">Rotaria magnacalcarata</name>
    <dbReference type="NCBI Taxonomy" id="392030"/>
    <lineage>
        <taxon>Eukaryota</taxon>
        <taxon>Metazoa</taxon>
        <taxon>Spiralia</taxon>
        <taxon>Gnathifera</taxon>
        <taxon>Rotifera</taxon>
        <taxon>Eurotatoria</taxon>
        <taxon>Bdelloidea</taxon>
        <taxon>Philodinida</taxon>
        <taxon>Philodinidae</taxon>
        <taxon>Rotaria</taxon>
    </lineage>
</organism>
<feature type="domain" description="DH" evidence="1">
    <location>
        <begin position="156"/>
        <end position="340"/>
    </location>
</feature>
<reference evidence="2" key="1">
    <citation type="submission" date="2021-02" db="EMBL/GenBank/DDBJ databases">
        <authorList>
            <person name="Nowell W R."/>
        </authorList>
    </citation>
    <scope>NUCLEOTIDE SEQUENCE</scope>
</reference>